<evidence type="ECO:0000256" key="2">
    <source>
        <dbReference type="PROSITE-ProRule" id="PRU00850"/>
    </source>
</evidence>
<feature type="compositionally biased region" description="Basic and acidic residues" evidence="3">
    <location>
        <begin position="205"/>
        <end position="216"/>
    </location>
</feature>
<feature type="region of interest" description="Disordered" evidence="3">
    <location>
        <begin position="301"/>
        <end position="359"/>
    </location>
</feature>
<organism evidence="5 6">
    <name type="scientific">Fusarium oxysporum f. sp. cubense</name>
    <dbReference type="NCBI Taxonomy" id="61366"/>
    <lineage>
        <taxon>Eukaryota</taxon>
        <taxon>Fungi</taxon>
        <taxon>Dikarya</taxon>
        <taxon>Ascomycota</taxon>
        <taxon>Pezizomycotina</taxon>
        <taxon>Sordariomycetes</taxon>
        <taxon>Hypocreomycetidae</taxon>
        <taxon>Hypocreales</taxon>
        <taxon>Nectriaceae</taxon>
        <taxon>Fusarium</taxon>
        <taxon>Fusarium oxysporum species complex</taxon>
    </lineage>
</organism>
<feature type="compositionally biased region" description="Basic and acidic residues" evidence="3">
    <location>
        <begin position="314"/>
        <end position="330"/>
    </location>
</feature>
<feature type="DNA-binding region" description="NDT80" evidence="2">
    <location>
        <begin position="1"/>
        <end position="122"/>
    </location>
</feature>
<feature type="compositionally biased region" description="Polar residues" evidence="3">
    <location>
        <begin position="160"/>
        <end position="170"/>
    </location>
</feature>
<keyword evidence="1 2" id="KW-0238">DNA-binding</keyword>
<dbReference type="InterPro" id="IPR024061">
    <property type="entry name" value="NDT80_DNA-bd_dom"/>
</dbReference>
<dbReference type="SUPFAM" id="SSF49417">
    <property type="entry name" value="p53-like transcription factors"/>
    <property type="match status" value="1"/>
</dbReference>
<evidence type="ECO:0000259" key="4">
    <source>
        <dbReference type="PROSITE" id="PS51517"/>
    </source>
</evidence>
<feature type="compositionally biased region" description="Low complexity" evidence="3">
    <location>
        <begin position="244"/>
        <end position="254"/>
    </location>
</feature>
<evidence type="ECO:0000313" key="6">
    <source>
        <dbReference type="Proteomes" id="UP000320707"/>
    </source>
</evidence>
<evidence type="ECO:0000313" key="5">
    <source>
        <dbReference type="EMBL" id="TVY74466.1"/>
    </source>
</evidence>
<feature type="domain" description="NDT80" evidence="4">
    <location>
        <begin position="1"/>
        <end position="122"/>
    </location>
</feature>
<dbReference type="InterPro" id="IPR037141">
    <property type="entry name" value="NDT80_DNA-bd_dom_sf"/>
</dbReference>
<protein>
    <recommendedName>
        <fullName evidence="4">NDT80 domain-containing protein</fullName>
    </recommendedName>
</protein>
<accession>A0A559LJM6</accession>
<feature type="region of interest" description="Disordered" evidence="3">
    <location>
        <begin position="600"/>
        <end position="636"/>
    </location>
</feature>
<gene>
    <name evidence="5" type="ORF">Focb16_v005066</name>
</gene>
<dbReference type="PROSITE" id="PS51517">
    <property type="entry name" value="NDT80"/>
    <property type="match status" value="1"/>
</dbReference>
<feature type="region of interest" description="Disordered" evidence="3">
    <location>
        <begin position="138"/>
        <end position="259"/>
    </location>
</feature>
<proteinExistence type="predicted"/>
<feature type="compositionally biased region" description="Low complexity" evidence="3">
    <location>
        <begin position="140"/>
        <end position="156"/>
    </location>
</feature>
<comment type="caution">
    <text evidence="5">The sequence shown here is derived from an EMBL/GenBank/DDBJ whole genome shotgun (WGS) entry which is preliminary data.</text>
</comment>
<dbReference type="PANTHER" id="PTHR38166:SF1">
    <property type="entry name" value="C2H2-TYPE DOMAIN-CONTAINING PROTEIN"/>
    <property type="match status" value="1"/>
</dbReference>
<feature type="compositionally biased region" description="Basic and acidic residues" evidence="3">
    <location>
        <begin position="171"/>
        <end position="182"/>
    </location>
</feature>
<dbReference type="GO" id="GO:0003677">
    <property type="term" value="F:DNA binding"/>
    <property type="evidence" value="ECO:0007669"/>
    <property type="project" value="UniProtKB-KW"/>
</dbReference>
<feature type="compositionally biased region" description="Polar residues" evidence="3">
    <location>
        <begin position="301"/>
        <end position="313"/>
    </location>
</feature>
<evidence type="ECO:0000256" key="1">
    <source>
        <dbReference type="ARBA" id="ARBA00023125"/>
    </source>
</evidence>
<dbReference type="EMBL" id="SRMI01000003">
    <property type="protein sequence ID" value="TVY74466.1"/>
    <property type="molecule type" value="Genomic_DNA"/>
</dbReference>
<reference evidence="5 6" key="1">
    <citation type="journal article" date="2019" name="Microbiol. Resour. Announc.">
        <title>High-quality draft genome sequence of Fusarium oxysporum f. sp. cubense strain 160527, a causal agent of Panama disease.</title>
        <authorList>
            <person name="Asai S."/>
            <person name="Ayukawa Y."/>
            <person name="Gan P."/>
            <person name="Masuda S."/>
            <person name="Komatsu K."/>
            <person name="Shirasu K."/>
            <person name="Arie T."/>
        </authorList>
    </citation>
    <scope>NUCLEOTIDE SEQUENCE [LARGE SCALE GENOMIC DNA]</scope>
    <source>
        <strain evidence="5 6">160527</strain>
    </source>
</reference>
<evidence type="ECO:0000256" key="3">
    <source>
        <dbReference type="SAM" id="MobiDB-lite"/>
    </source>
</evidence>
<dbReference type="Pfam" id="PF05224">
    <property type="entry name" value="NDT80_PhoG"/>
    <property type="match status" value="1"/>
</dbReference>
<feature type="compositionally biased region" description="Polar residues" evidence="3">
    <location>
        <begin position="626"/>
        <end position="636"/>
    </location>
</feature>
<name>A0A559LJM6_FUSOC</name>
<dbReference type="Proteomes" id="UP000320707">
    <property type="component" value="Unassembled WGS sequence"/>
</dbReference>
<dbReference type="Gene3D" id="2.60.40.1390">
    <property type="entry name" value="NDT80 DNA-binding domain"/>
    <property type="match status" value="1"/>
</dbReference>
<dbReference type="InterPro" id="IPR008967">
    <property type="entry name" value="p53-like_TF_DNA-bd_sf"/>
</dbReference>
<dbReference type="AlphaFoldDB" id="A0A559LJM6"/>
<dbReference type="PANTHER" id="PTHR38166">
    <property type="entry name" value="C2H2-TYPE DOMAIN-CONTAINING PROTEIN-RELATED"/>
    <property type="match status" value="1"/>
</dbReference>
<sequence length="693" mass="77546">MTITAVVAGDIGHNIELVQHTPKRDKGPIMKPVAVKLSAKTSTQSQRQQLIAAEHTFERVQFKQATMNNGKRRAQQQYHQLVVSLLADVGEHDADRFVKVAERRSVGLVVRGRSPGHYQNLARPSVGSMVGLPAAGSDIASEQGSQNSAAAAASSGMFRKSQTQSVTSPKDTQEKFPRELKEKKKARGQDITIPPSARKPGLQIKTEEEVVVKQESPDSYQPVTPQLKPLEGQESGDILDCEESSSSAGTTEETTISDRGEEDVYDMWIEDKKQSVINAMMRSLCKWLDSRLVYVRGMTSNQAETSGSSSRNADSCDHTEPSRGKGENHSHPPKRRRTDPSDGDDEDGEEGVRKAKLVERRNANEPLRFACPYFKRDPGKYCREVTCVGPGWIEIHRVKGHLYRRHALPPQCPRCWQDFKTEQLRDVHLQTDPPCQKKTNETNLDGFTKTQEKQLKSRKKSEMKMTDAGKWREMYQILFPDDDPATIPDPCKLKVSHSWSFGAFYLQTLRDHEEMSAVVNTGPSDSQTPAAFATFARREFPRFVRRELEVLFQSEFQDVEERIRPRVQDIVLNLQPRLIALYEQSAGEVGGRTALTAEISTPLADKDAQGAQGREVSSPLVPNPLADNSPSTSWLPNQISETPSFDLGIDWDLLPEGLFNYPLHGQFVVPQLEKLTQDDLQVVGRRQPTIGQA</sequence>
<feature type="compositionally biased region" description="Basic and acidic residues" evidence="3">
    <location>
        <begin position="350"/>
        <end position="359"/>
    </location>
</feature>
<dbReference type="GO" id="GO:0003700">
    <property type="term" value="F:DNA-binding transcription factor activity"/>
    <property type="evidence" value="ECO:0007669"/>
    <property type="project" value="UniProtKB-UniRule"/>
</dbReference>